<comment type="caution">
    <text evidence="4">The sequence shown here is derived from an EMBL/GenBank/DDBJ whole genome shotgun (WGS) entry which is preliminary data.</text>
</comment>
<protein>
    <submittedName>
        <fullName evidence="4">Autoinducer 2-binding protein LsrB</fullName>
    </submittedName>
</protein>
<name>A0A2T0ANF6_9FIRM</name>
<dbReference type="OrthoDB" id="9795981at2"/>
<dbReference type="CDD" id="cd06302">
    <property type="entry name" value="PBP1_LsrB_Quorum_Sensing-like"/>
    <property type="match status" value="1"/>
</dbReference>
<accession>A0A2T0ANF6</accession>
<comment type="similarity">
    <text evidence="2">Belongs to the bacterial solute-binding protein 2 family.</text>
</comment>
<evidence type="ECO:0000256" key="2">
    <source>
        <dbReference type="ARBA" id="ARBA00007639"/>
    </source>
</evidence>
<evidence type="ECO:0000256" key="1">
    <source>
        <dbReference type="ARBA" id="ARBA00004196"/>
    </source>
</evidence>
<dbReference type="InterPro" id="IPR025997">
    <property type="entry name" value="SBP_2_dom"/>
</dbReference>
<dbReference type="GO" id="GO:0030288">
    <property type="term" value="C:outer membrane-bounded periplasmic space"/>
    <property type="evidence" value="ECO:0007669"/>
    <property type="project" value="TreeGrafter"/>
</dbReference>
<evidence type="ECO:0000259" key="3">
    <source>
        <dbReference type="Pfam" id="PF13407"/>
    </source>
</evidence>
<dbReference type="Gene3D" id="3.40.50.2300">
    <property type="match status" value="2"/>
</dbReference>
<dbReference type="GO" id="GO:0030246">
    <property type="term" value="F:carbohydrate binding"/>
    <property type="evidence" value="ECO:0007669"/>
    <property type="project" value="TreeGrafter"/>
</dbReference>
<comment type="subcellular location">
    <subcellularLocation>
        <location evidence="1">Cell envelope</location>
    </subcellularLocation>
</comment>
<keyword evidence="5" id="KW-1185">Reference proteome</keyword>
<dbReference type="PANTHER" id="PTHR30036:SF7">
    <property type="entry name" value="ABC TRANSPORTER PERIPLASMIC-BINDING PROTEIN YPHF"/>
    <property type="match status" value="1"/>
</dbReference>
<reference evidence="4 5" key="1">
    <citation type="submission" date="2018-03" db="EMBL/GenBank/DDBJ databases">
        <title>Genome sequence of Moorella humiferrea DSM 23265.</title>
        <authorList>
            <person name="Poehlein A."/>
            <person name="Daniel R."/>
        </authorList>
    </citation>
    <scope>NUCLEOTIDE SEQUENCE [LARGE SCALE GENOMIC DNA]</scope>
    <source>
        <strain evidence="4 5">DSM 23265</strain>
    </source>
</reference>
<dbReference type="Proteomes" id="UP000238415">
    <property type="component" value="Unassembled WGS sequence"/>
</dbReference>
<dbReference type="PANTHER" id="PTHR30036">
    <property type="entry name" value="D-XYLOSE-BINDING PERIPLASMIC PROTEIN"/>
    <property type="match status" value="1"/>
</dbReference>
<evidence type="ECO:0000313" key="4">
    <source>
        <dbReference type="EMBL" id="PRR70435.1"/>
    </source>
</evidence>
<proteinExistence type="inferred from homology"/>
<evidence type="ECO:0000313" key="5">
    <source>
        <dbReference type="Proteomes" id="UP000238415"/>
    </source>
</evidence>
<dbReference type="EMBL" id="PVXM01000048">
    <property type="protein sequence ID" value="PRR70435.1"/>
    <property type="molecule type" value="Genomic_DNA"/>
</dbReference>
<dbReference type="AlphaFoldDB" id="A0A2T0ANF6"/>
<feature type="domain" description="Periplasmic binding protein" evidence="3">
    <location>
        <begin position="77"/>
        <end position="336"/>
    </location>
</feature>
<dbReference type="Pfam" id="PF13407">
    <property type="entry name" value="Peripla_BP_4"/>
    <property type="match status" value="1"/>
</dbReference>
<dbReference type="InterPro" id="IPR028082">
    <property type="entry name" value="Peripla_BP_I"/>
</dbReference>
<sequence>MEKKSIEGIQSYSLIPKFAKRKKEVTVLMKKLLLFLLSAILMVSLLAGCGSGNSNNQSQQQQGSQQTASNKDKKYKIVVMPKLVGIPYFNASEQGAKKAGQDLGVEVIYTGPTKADSAEQVKMIEDLITQGVDAIAVAPNDPAALTPVLKKAKDKGILVVDWDTPADKSVVDLSIHQIDDKEYGEHIWDLLVQSMGTDNAEYAIITGGLSAANLNSWINYGLEYAKNKYPNLKLVTDKIPSDEKQQVAYQKALELIKAYPNLKGIIGISTPAPIGAAQAVQEKGLQDKVSVVGTALPNDSKAYLKDGSLDVATLWEPAKLGYLTVALIKDMLDGKQPTEGQEVPNVGKIQVKSDGKTVIMGPPTDFTKDNVDQFNF</sequence>
<gene>
    <name evidence="4" type="primary">lsrB</name>
    <name evidence="4" type="ORF">MOHU_18510</name>
</gene>
<organism evidence="4 5">
    <name type="scientific">Neomoorella humiferrea</name>
    <dbReference type="NCBI Taxonomy" id="676965"/>
    <lineage>
        <taxon>Bacteria</taxon>
        <taxon>Bacillati</taxon>
        <taxon>Bacillota</taxon>
        <taxon>Clostridia</taxon>
        <taxon>Neomoorellales</taxon>
        <taxon>Neomoorellaceae</taxon>
        <taxon>Neomoorella</taxon>
    </lineage>
</organism>
<dbReference type="SUPFAM" id="SSF53822">
    <property type="entry name" value="Periplasmic binding protein-like I"/>
    <property type="match status" value="1"/>
</dbReference>
<dbReference type="InterPro" id="IPR050555">
    <property type="entry name" value="Bact_Solute-Bind_Prot2"/>
</dbReference>